<dbReference type="PANTHER" id="PTHR10720:SF0">
    <property type="entry name" value="HEME OXYGENASE"/>
    <property type="match status" value="1"/>
</dbReference>
<dbReference type="GO" id="GO:0004392">
    <property type="term" value="F:heme oxygenase (decyclizing) activity"/>
    <property type="evidence" value="ECO:0007669"/>
    <property type="project" value="InterPro"/>
</dbReference>
<protein>
    <recommendedName>
        <fullName evidence="6">Heme oxygenase-like protein</fullName>
    </recommendedName>
</protein>
<dbReference type="InterPro" id="IPR016053">
    <property type="entry name" value="Haem_Oase-like"/>
</dbReference>
<dbReference type="InterPro" id="IPR002051">
    <property type="entry name" value="Haem_Oase"/>
</dbReference>
<evidence type="ECO:0000313" key="5">
    <source>
        <dbReference type="Proteomes" id="UP000191285"/>
    </source>
</evidence>
<dbReference type="OrthoDB" id="652091at2759"/>
<organism evidence="4 5">
    <name type="scientific">Penicillium steckii</name>
    <dbReference type="NCBI Taxonomy" id="303698"/>
    <lineage>
        <taxon>Eukaryota</taxon>
        <taxon>Fungi</taxon>
        <taxon>Dikarya</taxon>
        <taxon>Ascomycota</taxon>
        <taxon>Pezizomycotina</taxon>
        <taxon>Eurotiomycetes</taxon>
        <taxon>Eurotiomycetidae</taxon>
        <taxon>Eurotiales</taxon>
        <taxon>Aspergillaceae</taxon>
        <taxon>Penicillium</taxon>
    </lineage>
</organism>
<dbReference type="PANTHER" id="PTHR10720">
    <property type="entry name" value="HEME OXYGENASE"/>
    <property type="match status" value="1"/>
</dbReference>
<dbReference type="STRING" id="303698.A0A1V6T690"/>
<dbReference type="InterPro" id="IPR016084">
    <property type="entry name" value="Haem_Oase-like_multi-hlx"/>
</dbReference>
<keyword evidence="2" id="KW-0479">Metal-binding</keyword>
<dbReference type="CDD" id="cd19165">
    <property type="entry name" value="HemeO"/>
    <property type="match status" value="1"/>
</dbReference>
<dbReference type="EMBL" id="MLKD01000011">
    <property type="protein sequence ID" value="OQE21895.1"/>
    <property type="molecule type" value="Genomic_DNA"/>
</dbReference>
<dbReference type="Pfam" id="PF01126">
    <property type="entry name" value="Heme_oxygenase"/>
    <property type="match status" value="1"/>
</dbReference>
<proteinExistence type="predicted"/>
<dbReference type="AlphaFoldDB" id="A0A1V6T690"/>
<accession>A0A1V6T690</accession>
<dbReference type="SUPFAM" id="SSF48613">
    <property type="entry name" value="Heme oxygenase-like"/>
    <property type="match status" value="1"/>
</dbReference>
<comment type="caution">
    <text evidence="4">The sequence shown here is derived from an EMBL/GenBank/DDBJ whole genome shotgun (WGS) entry which is preliminary data.</text>
</comment>
<sequence>MTADDLLVRLRLAIKEPHAAIHRLNLSRIALCLPPRARDPSLYTLGISRYAELYFGLEEAWVSCIGDPTDWICEWTDESASDASSLDDEERIRTLLRLIYIPELPRTRFLQADLSLLRSMDPHDQRLPQSRGYELEMKNDIYERVMKKPHLLVAYTWIMYSAILFGGREICAQLLKAGPEFWGLSDADFTSSRTPSPLSFWNIDDYMAVRTKFRERILKADALLTSQEKQEILDESGEIFRKFELMTTSLDEDAKNLNI</sequence>
<dbReference type="GO" id="GO:0046872">
    <property type="term" value="F:metal ion binding"/>
    <property type="evidence" value="ECO:0007669"/>
    <property type="project" value="UniProtKB-KW"/>
</dbReference>
<dbReference type="Gene3D" id="1.20.910.10">
    <property type="entry name" value="Heme oxygenase-like"/>
    <property type="match status" value="1"/>
</dbReference>
<keyword evidence="3" id="KW-0408">Iron</keyword>
<dbReference type="Proteomes" id="UP000191285">
    <property type="component" value="Unassembled WGS sequence"/>
</dbReference>
<evidence type="ECO:0000256" key="1">
    <source>
        <dbReference type="ARBA" id="ARBA00022617"/>
    </source>
</evidence>
<evidence type="ECO:0008006" key="6">
    <source>
        <dbReference type="Google" id="ProtNLM"/>
    </source>
</evidence>
<gene>
    <name evidence="4" type="ORF">PENSTE_c011G04358</name>
</gene>
<keyword evidence="1" id="KW-0349">Heme</keyword>
<keyword evidence="5" id="KW-1185">Reference proteome</keyword>
<evidence type="ECO:0000256" key="3">
    <source>
        <dbReference type="ARBA" id="ARBA00023004"/>
    </source>
</evidence>
<evidence type="ECO:0000313" key="4">
    <source>
        <dbReference type="EMBL" id="OQE21895.1"/>
    </source>
</evidence>
<reference evidence="5" key="1">
    <citation type="journal article" date="2017" name="Nat. Microbiol.">
        <title>Global analysis of biosynthetic gene clusters reveals vast potential of secondary metabolite production in Penicillium species.</title>
        <authorList>
            <person name="Nielsen J.C."/>
            <person name="Grijseels S."/>
            <person name="Prigent S."/>
            <person name="Ji B."/>
            <person name="Dainat J."/>
            <person name="Nielsen K.F."/>
            <person name="Frisvad J.C."/>
            <person name="Workman M."/>
            <person name="Nielsen J."/>
        </authorList>
    </citation>
    <scope>NUCLEOTIDE SEQUENCE [LARGE SCALE GENOMIC DNA]</scope>
    <source>
        <strain evidence="5">IBT 24891</strain>
    </source>
</reference>
<dbReference type="GO" id="GO:0006788">
    <property type="term" value="P:heme oxidation"/>
    <property type="evidence" value="ECO:0007669"/>
    <property type="project" value="InterPro"/>
</dbReference>
<name>A0A1V6T690_9EURO</name>
<evidence type="ECO:0000256" key="2">
    <source>
        <dbReference type="ARBA" id="ARBA00022723"/>
    </source>
</evidence>